<accession>A0A246F7H7</accession>
<dbReference type="eggNOG" id="ENOG50326C7">
    <property type="taxonomic scope" value="Bacteria"/>
</dbReference>
<keyword evidence="1" id="KW-0472">Membrane</keyword>
<keyword evidence="1" id="KW-1133">Transmembrane helix</keyword>
<evidence type="ECO:0000313" key="2">
    <source>
        <dbReference type="EMBL" id="OWP49154.1"/>
    </source>
</evidence>
<evidence type="ECO:0000256" key="1">
    <source>
        <dbReference type="SAM" id="Phobius"/>
    </source>
</evidence>
<protein>
    <submittedName>
        <fullName evidence="2">Uncharacterized protein</fullName>
    </submittedName>
</protein>
<dbReference type="AlphaFoldDB" id="A0A246F7H7"/>
<evidence type="ECO:0000313" key="3">
    <source>
        <dbReference type="Proteomes" id="UP000198145"/>
    </source>
</evidence>
<gene>
    <name evidence="2" type="ORF">CEG18_20690</name>
</gene>
<feature type="transmembrane region" description="Helical" evidence="1">
    <location>
        <begin position="24"/>
        <end position="46"/>
    </location>
</feature>
<organism evidence="2 3">
    <name type="scientific">Pseudomonas nitroreducens</name>
    <dbReference type="NCBI Taxonomy" id="46680"/>
    <lineage>
        <taxon>Bacteria</taxon>
        <taxon>Pseudomonadati</taxon>
        <taxon>Pseudomonadota</taxon>
        <taxon>Gammaproteobacteria</taxon>
        <taxon>Pseudomonadales</taxon>
        <taxon>Pseudomonadaceae</taxon>
        <taxon>Pseudomonas</taxon>
    </lineage>
</organism>
<dbReference type="RefSeq" id="WP_088420231.1">
    <property type="nucleotide sequence ID" value="NZ_NJBA01000007.1"/>
</dbReference>
<dbReference type="Proteomes" id="UP000198145">
    <property type="component" value="Unassembled WGS sequence"/>
</dbReference>
<reference evidence="2 3" key="1">
    <citation type="submission" date="2017-06" db="EMBL/GenBank/DDBJ databases">
        <title>Draft genome of Pseudomonas nitroreducens DF05.</title>
        <authorList>
            <person name="Iyer R."/>
        </authorList>
    </citation>
    <scope>NUCLEOTIDE SEQUENCE [LARGE SCALE GENOMIC DNA]</scope>
    <source>
        <strain evidence="2 3">DF05</strain>
    </source>
</reference>
<keyword evidence="1" id="KW-0812">Transmembrane</keyword>
<comment type="caution">
    <text evidence="2">The sequence shown here is derived from an EMBL/GenBank/DDBJ whole genome shotgun (WGS) entry which is preliminary data.</text>
</comment>
<sequence>MQRSEPENGGHSTSAREQMRPRPWLKVLLSLAVLGLLLGLMLGRLVNPPREGPPLILALEPSAEGLVLTLDAQPAVRAGHLEGALALQIEASGKAQQGQLRIGDAPVRWKLEPQGTGVLLTLLSTRRLQGAWDSAEVEGRWRLTIRARPE</sequence>
<name>A0A246F7H7_PSENT</name>
<dbReference type="EMBL" id="NJBA01000007">
    <property type="protein sequence ID" value="OWP49154.1"/>
    <property type="molecule type" value="Genomic_DNA"/>
</dbReference>
<proteinExistence type="predicted"/>